<feature type="region of interest" description="Disordered" evidence="1">
    <location>
        <begin position="221"/>
        <end position="253"/>
    </location>
</feature>
<evidence type="ECO:0000313" key="2">
    <source>
        <dbReference type="EMBL" id="MXU97423.1"/>
    </source>
</evidence>
<evidence type="ECO:0000256" key="1">
    <source>
        <dbReference type="SAM" id="MobiDB-lite"/>
    </source>
</evidence>
<feature type="compositionally biased region" description="Low complexity" evidence="1">
    <location>
        <begin position="52"/>
        <end position="75"/>
    </location>
</feature>
<feature type="region of interest" description="Disordered" evidence="1">
    <location>
        <begin position="52"/>
        <end position="151"/>
    </location>
</feature>
<reference evidence="2" key="1">
    <citation type="submission" date="2019-12" db="EMBL/GenBank/DDBJ databases">
        <title>An insight into the sialome of adult female Ixodes ricinus ticks feeding for 6 days.</title>
        <authorList>
            <person name="Perner J."/>
            <person name="Ribeiro J.M.C."/>
        </authorList>
    </citation>
    <scope>NUCLEOTIDE SEQUENCE</scope>
    <source>
        <strain evidence="2">Semi-engorged</strain>
        <tissue evidence="2">Salivary glands</tissue>
    </source>
</reference>
<organism evidence="2">
    <name type="scientific">Ixodes ricinus</name>
    <name type="common">Common tick</name>
    <name type="synonym">Acarus ricinus</name>
    <dbReference type="NCBI Taxonomy" id="34613"/>
    <lineage>
        <taxon>Eukaryota</taxon>
        <taxon>Metazoa</taxon>
        <taxon>Ecdysozoa</taxon>
        <taxon>Arthropoda</taxon>
        <taxon>Chelicerata</taxon>
        <taxon>Arachnida</taxon>
        <taxon>Acari</taxon>
        <taxon>Parasitiformes</taxon>
        <taxon>Ixodida</taxon>
        <taxon>Ixodoidea</taxon>
        <taxon>Ixodidae</taxon>
        <taxon>Ixodinae</taxon>
        <taxon>Ixodes</taxon>
    </lineage>
</organism>
<sequence length="266" mass="28784">MSLACRALPEAGLASGALFFLRDEASGEHSPSLELRMSCTCFEGYLASPRMPSSSPSAQSVSVSSGRAPSFSPSNRRFRSSCDGDSLVELTSSSRRGGSRGPPRSWKASSLLQTEARGGASLGPSRERLRSRPASRAISSGSTGASRIEGLPTREEVRLGLGRWCCEEGGRSLEEPFLEPLSSGGGGERLWCRDWGGDWLWWLSWSLVELRCFLREPLRDDAHSGGTTRTPSRCLRRSGRSSYRTTSSSTSSFSGNLCLRSANSSW</sequence>
<name>A0A6B0V5A9_IXORI</name>
<feature type="compositionally biased region" description="Low complexity" evidence="1">
    <location>
        <begin position="92"/>
        <end position="105"/>
    </location>
</feature>
<proteinExistence type="predicted"/>
<feature type="compositionally biased region" description="Low complexity" evidence="1">
    <location>
        <begin position="240"/>
        <end position="253"/>
    </location>
</feature>
<dbReference type="EMBL" id="GIFC01015340">
    <property type="protein sequence ID" value="MXU97423.1"/>
    <property type="molecule type" value="Transcribed_RNA"/>
</dbReference>
<accession>A0A6B0V5A9</accession>
<dbReference type="AlphaFoldDB" id="A0A6B0V5A9"/>
<protein>
    <submittedName>
        <fullName evidence="2">Uncharacterized protein</fullName>
    </submittedName>
</protein>